<dbReference type="AlphaFoldDB" id="A0A1H9P9Z8"/>
<organism evidence="1 2">
    <name type="scientific">Natrinema salaciae</name>
    <dbReference type="NCBI Taxonomy" id="1186196"/>
    <lineage>
        <taxon>Archaea</taxon>
        <taxon>Methanobacteriati</taxon>
        <taxon>Methanobacteriota</taxon>
        <taxon>Stenosarchaea group</taxon>
        <taxon>Halobacteria</taxon>
        <taxon>Halobacteriales</taxon>
        <taxon>Natrialbaceae</taxon>
        <taxon>Natrinema</taxon>
    </lineage>
</organism>
<keyword evidence="2" id="KW-1185">Reference proteome</keyword>
<evidence type="ECO:0000313" key="1">
    <source>
        <dbReference type="EMBL" id="SER44659.1"/>
    </source>
</evidence>
<sequence>MMPTLRESNNKRDRGLSEEITALQKQLSEMQTEQRYLRNALFGLARESDMSLGSPCPKCEKSYMLIKQGLMSCPSCQNRLSV</sequence>
<accession>A0A1H9P9Z8</accession>
<name>A0A1H9P9Z8_9EURY</name>
<proteinExistence type="predicted"/>
<reference evidence="2" key="1">
    <citation type="submission" date="2016-10" db="EMBL/GenBank/DDBJ databases">
        <authorList>
            <person name="Varghese N."/>
            <person name="Submissions S."/>
        </authorList>
    </citation>
    <scope>NUCLEOTIDE SEQUENCE [LARGE SCALE GENOMIC DNA]</scope>
    <source>
        <strain evidence="2">DSM 25055</strain>
    </source>
</reference>
<gene>
    <name evidence="1" type="ORF">SAMN04489841_3903</name>
</gene>
<evidence type="ECO:0000313" key="2">
    <source>
        <dbReference type="Proteomes" id="UP000199114"/>
    </source>
</evidence>
<protein>
    <submittedName>
        <fullName evidence="1">Uncharacterized protein</fullName>
    </submittedName>
</protein>
<dbReference type="EMBL" id="FOFD01000005">
    <property type="protein sequence ID" value="SER44659.1"/>
    <property type="molecule type" value="Genomic_DNA"/>
</dbReference>
<dbReference type="Proteomes" id="UP000199114">
    <property type="component" value="Unassembled WGS sequence"/>
</dbReference>